<protein>
    <recommendedName>
        <fullName evidence="4">Secreted protein</fullName>
    </recommendedName>
</protein>
<dbReference type="InterPro" id="IPR028147">
    <property type="entry name" value="NICOL"/>
</dbReference>
<sequence>MWAVGCLSLSHVVVILCFPVEGHLCVDCHAFEFMERALTAMQSSTEGLITRVSFLCLKCQTHALRLNGLAAIKN</sequence>
<dbReference type="Pfam" id="PF15161">
    <property type="entry name" value="Neuropep_like"/>
    <property type="match status" value="1"/>
</dbReference>
<reference evidence="2" key="1">
    <citation type="submission" date="2025-08" db="UniProtKB">
        <authorList>
            <consortium name="Ensembl"/>
        </authorList>
    </citation>
    <scope>IDENTIFICATION</scope>
</reference>
<organism evidence="2 3">
    <name type="scientific">Eptatretus burgeri</name>
    <name type="common">Inshore hagfish</name>
    <dbReference type="NCBI Taxonomy" id="7764"/>
    <lineage>
        <taxon>Eukaryota</taxon>
        <taxon>Metazoa</taxon>
        <taxon>Chordata</taxon>
        <taxon>Craniata</taxon>
        <taxon>Vertebrata</taxon>
        <taxon>Cyclostomata</taxon>
        <taxon>Myxini</taxon>
        <taxon>Myxiniformes</taxon>
        <taxon>Myxinidae</taxon>
        <taxon>Eptatretinae</taxon>
        <taxon>Eptatretus</taxon>
    </lineage>
</organism>
<name>A0A8C4QVN5_EPTBU</name>
<reference evidence="2" key="2">
    <citation type="submission" date="2025-09" db="UniProtKB">
        <authorList>
            <consortium name="Ensembl"/>
        </authorList>
    </citation>
    <scope>IDENTIFICATION</scope>
</reference>
<evidence type="ECO:0008006" key="4">
    <source>
        <dbReference type="Google" id="ProtNLM"/>
    </source>
</evidence>
<evidence type="ECO:0000313" key="2">
    <source>
        <dbReference type="Ensembl" id="ENSEBUP00000021280.1"/>
    </source>
</evidence>
<evidence type="ECO:0000256" key="1">
    <source>
        <dbReference type="SAM" id="SignalP"/>
    </source>
</evidence>
<dbReference type="Proteomes" id="UP000694388">
    <property type="component" value="Unplaced"/>
</dbReference>
<keyword evidence="1" id="KW-0732">Signal</keyword>
<keyword evidence="3" id="KW-1185">Reference proteome</keyword>
<dbReference type="AlphaFoldDB" id="A0A8C4QVN5"/>
<accession>A0A8C4QVN5</accession>
<dbReference type="Ensembl" id="ENSEBUT00000021856.1">
    <property type="protein sequence ID" value="ENSEBUP00000021280.1"/>
    <property type="gene ID" value="ENSEBUG00000013151.1"/>
</dbReference>
<evidence type="ECO:0000313" key="3">
    <source>
        <dbReference type="Proteomes" id="UP000694388"/>
    </source>
</evidence>
<feature type="chain" id="PRO_5034990783" description="Secreted protein" evidence="1">
    <location>
        <begin position="18"/>
        <end position="74"/>
    </location>
</feature>
<feature type="signal peptide" evidence="1">
    <location>
        <begin position="1"/>
        <end position="17"/>
    </location>
</feature>
<proteinExistence type="predicted"/>